<gene>
    <name evidence="2" type="ORF">CV103_05730</name>
</gene>
<dbReference type="RefSeq" id="WP_107394258.1">
    <property type="nucleotide sequence ID" value="NZ_PHHF01000024.1"/>
</dbReference>
<evidence type="ECO:0000313" key="3">
    <source>
        <dbReference type="Proteomes" id="UP000241206"/>
    </source>
</evidence>
<comment type="caution">
    <text evidence="2">The sequence shown here is derived from an EMBL/GenBank/DDBJ whole genome shotgun (WGS) entry which is preliminary data.</text>
</comment>
<dbReference type="AlphaFoldDB" id="A0A2T4I5L4"/>
<sequence length="197" mass="21305">MVKSAKRSQAIPLSDRVASHALSRRAKVLFWLLAASSTCSPAVFAQSSTIDLMVTAKLQPSCRIFYTYPSNATVSFGTIQTNERVDDTSAGVLFQCTQDVPYASYIDLGQNANGTQRRMKATVEGSDYYLSYGIYTDAARTIPYPTSVTTLGSGLTGGYGSGIEKIAYLYGRTLPSSIGNLPLAGDYTDVVQFTVEW</sequence>
<evidence type="ECO:0000313" key="2">
    <source>
        <dbReference type="EMBL" id="PTD25475.1"/>
    </source>
</evidence>
<organism evidence="2 3">
    <name type="scientific">Edaphosphingomonas fennica</name>
    <dbReference type="NCBI Taxonomy" id="114404"/>
    <lineage>
        <taxon>Bacteria</taxon>
        <taxon>Pseudomonadati</taxon>
        <taxon>Pseudomonadota</taxon>
        <taxon>Alphaproteobacteria</taxon>
        <taxon>Sphingomonadales</taxon>
        <taxon>Rhizorhabdaceae</taxon>
        <taxon>Edaphosphingomonas</taxon>
    </lineage>
</organism>
<dbReference type="Proteomes" id="UP000241206">
    <property type="component" value="Unassembled WGS sequence"/>
</dbReference>
<keyword evidence="3" id="KW-1185">Reference proteome</keyword>
<feature type="domain" description="Spore coat protein U/FanG" evidence="1">
    <location>
        <begin position="52"/>
        <end position="194"/>
    </location>
</feature>
<name>A0A2T4I5L4_9SPHN</name>
<protein>
    <recommendedName>
        <fullName evidence="1">Spore coat protein U/FanG domain-containing protein</fullName>
    </recommendedName>
</protein>
<dbReference type="InterPro" id="IPR053167">
    <property type="entry name" value="Spore_coat_component"/>
</dbReference>
<proteinExistence type="predicted"/>
<dbReference type="EMBL" id="PHHF01000024">
    <property type="protein sequence ID" value="PTD25475.1"/>
    <property type="molecule type" value="Genomic_DNA"/>
</dbReference>
<dbReference type="SMART" id="SM00972">
    <property type="entry name" value="SCPU"/>
    <property type="match status" value="1"/>
</dbReference>
<evidence type="ECO:0000259" key="1">
    <source>
        <dbReference type="Pfam" id="PF05229"/>
    </source>
</evidence>
<dbReference type="PANTHER" id="PTHR37089">
    <property type="entry name" value="PROTEIN U-RELATED"/>
    <property type="match status" value="1"/>
</dbReference>
<dbReference type="InterPro" id="IPR007893">
    <property type="entry name" value="Spore_coat_U/FanG"/>
</dbReference>
<reference evidence="2 3" key="1">
    <citation type="submission" date="2017-11" db="EMBL/GenBank/DDBJ databases">
        <title>Sphingomonas oleivorans sp. nov., isolated from oil-contaminated soil.</title>
        <authorList>
            <person name="Wang L."/>
            <person name="Chen L."/>
        </authorList>
    </citation>
    <scope>NUCLEOTIDE SEQUENCE [LARGE SCALE GENOMIC DNA]</scope>
    <source>
        <strain evidence="2 3">K101</strain>
    </source>
</reference>
<dbReference type="Pfam" id="PF05229">
    <property type="entry name" value="SCPU"/>
    <property type="match status" value="1"/>
</dbReference>
<accession>A0A2T4I5L4</accession>